<evidence type="ECO:0000256" key="7">
    <source>
        <dbReference type="ARBA" id="ARBA00023186"/>
    </source>
</evidence>
<evidence type="ECO:0000256" key="2">
    <source>
        <dbReference type="ARBA" id="ARBA00014415"/>
    </source>
</evidence>
<reference evidence="12 13" key="1">
    <citation type="submission" date="2015-12" db="EMBL/GenBank/DDBJ databases">
        <title>Genome sequence of the marine Rhodobacteraceae strain O3.65, Candidatus Tritonibacter horizontis.</title>
        <authorList>
            <person name="Poehlein A."/>
            <person name="Giebel H.A."/>
            <person name="Voget S."/>
            <person name="Brinkhoff T."/>
        </authorList>
    </citation>
    <scope>NUCLEOTIDE SEQUENCE [LARGE SCALE GENOMIC DNA]</scope>
    <source>
        <strain evidence="12 13">O3.65</strain>
    </source>
</reference>
<gene>
    <name evidence="12" type="primary">dnaK_1</name>
    <name evidence="8" type="synonym">dnaK</name>
    <name evidence="12" type="ORF">TRIHO_02310</name>
</gene>
<keyword evidence="13" id="KW-1185">Reference proteome</keyword>
<dbReference type="NCBIfam" id="NF003520">
    <property type="entry name" value="PRK05183.1"/>
    <property type="match status" value="1"/>
</dbReference>
<dbReference type="PROSITE" id="PS00329">
    <property type="entry name" value="HSP70_2"/>
    <property type="match status" value="1"/>
</dbReference>
<dbReference type="FunFam" id="1.20.1270.10:FF:000001">
    <property type="entry name" value="Molecular chaperone DnaK"/>
    <property type="match status" value="1"/>
</dbReference>
<dbReference type="PROSITE" id="PS00297">
    <property type="entry name" value="HSP70_1"/>
    <property type="match status" value="1"/>
</dbReference>
<evidence type="ECO:0000256" key="6">
    <source>
        <dbReference type="ARBA" id="ARBA00023016"/>
    </source>
</evidence>
<dbReference type="Pfam" id="PF00012">
    <property type="entry name" value="HSP70"/>
    <property type="match status" value="1"/>
</dbReference>
<dbReference type="Gene3D" id="1.20.1270.10">
    <property type="match status" value="1"/>
</dbReference>
<dbReference type="PRINTS" id="PR00301">
    <property type="entry name" value="HEATSHOCK70"/>
</dbReference>
<dbReference type="Gene3D" id="3.90.640.10">
    <property type="entry name" value="Actin, Chain A, domain 4"/>
    <property type="match status" value="1"/>
</dbReference>
<keyword evidence="6 8" id="KW-0346">Stress response</keyword>
<feature type="coiled-coil region" evidence="10">
    <location>
        <begin position="246"/>
        <end position="273"/>
    </location>
</feature>
<dbReference type="OrthoDB" id="9766019at2"/>
<dbReference type="Gene3D" id="2.60.34.10">
    <property type="entry name" value="Substrate Binding Domain Of DNAk, Chain A, domain 1"/>
    <property type="match status" value="1"/>
</dbReference>
<evidence type="ECO:0000256" key="5">
    <source>
        <dbReference type="ARBA" id="ARBA00022840"/>
    </source>
</evidence>
<dbReference type="PANTHER" id="PTHR19375">
    <property type="entry name" value="HEAT SHOCK PROTEIN 70KDA"/>
    <property type="match status" value="1"/>
</dbReference>
<proteinExistence type="evidence at transcript level"/>
<feature type="region of interest" description="Disordered" evidence="11">
    <location>
        <begin position="603"/>
        <end position="641"/>
    </location>
</feature>
<feature type="coiled-coil region" evidence="10">
    <location>
        <begin position="505"/>
        <end position="541"/>
    </location>
</feature>
<feature type="compositionally biased region" description="Acidic residues" evidence="11">
    <location>
        <begin position="624"/>
        <end position="641"/>
    </location>
</feature>
<dbReference type="PATRIC" id="fig|1768241.3.peg.233"/>
<dbReference type="InterPro" id="IPR029048">
    <property type="entry name" value="HSP70_C_sf"/>
</dbReference>
<dbReference type="RefSeq" id="WP_068239492.1">
    <property type="nucleotide sequence ID" value="NZ_LPUY01000008.1"/>
</dbReference>
<dbReference type="FunFam" id="2.60.34.10:FF:000014">
    <property type="entry name" value="Chaperone protein DnaK HSP70"/>
    <property type="match status" value="1"/>
</dbReference>
<evidence type="ECO:0000256" key="8">
    <source>
        <dbReference type="HAMAP-Rule" id="MF_00332"/>
    </source>
</evidence>
<organism evidence="12 13">
    <name type="scientific">Tritonibacter horizontis</name>
    <dbReference type="NCBI Taxonomy" id="1768241"/>
    <lineage>
        <taxon>Bacteria</taxon>
        <taxon>Pseudomonadati</taxon>
        <taxon>Pseudomonadota</taxon>
        <taxon>Alphaproteobacteria</taxon>
        <taxon>Rhodobacterales</taxon>
        <taxon>Paracoccaceae</taxon>
        <taxon>Tritonibacter</taxon>
    </lineage>
</organism>
<evidence type="ECO:0000313" key="13">
    <source>
        <dbReference type="Proteomes" id="UP000068382"/>
    </source>
</evidence>
<keyword evidence="3 8" id="KW-0597">Phosphoprotein</keyword>
<name>A0A132C4G3_9RHOB</name>
<comment type="caution">
    <text evidence="12">The sequence shown here is derived from an EMBL/GenBank/DDBJ whole genome shotgun (WGS) entry which is preliminary data.</text>
</comment>
<comment type="function">
    <text evidence="8">Acts as a chaperone.</text>
</comment>
<evidence type="ECO:0000313" key="12">
    <source>
        <dbReference type="EMBL" id="KUP94897.1"/>
    </source>
</evidence>
<dbReference type="InterPro" id="IPR043129">
    <property type="entry name" value="ATPase_NBD"/>
</dbReference>
<dbReference type="GO" id="GO:0005524">
    <property type="term" value="F:ATP binding"/>
    <property type="evidence" value="ECO:0007669"/>
    <property type="project" value="UniProtKB-UniRule"/>
</dbReference>
<dbReference type="GO" id="GO:0051082">
    <property type="term" value="F:unfolded protein binding"/>
    <property type="evidence" value="ECO:0007669"/>
    <property type="project" value="InterPro"/>
</dbReference>
<dbReference type="PROSITE" id="PS01036">
    <property type="entry name" value="HSP70_3"/>
    <property type="match status" value="1"/>
</dbReference>
<feature type="modified residue" description="Phosphothreonine; by autocatalysis" evidence="8">
    <location>
        <position position="197"/>
    </location>
</feature>
<dbReference type="FunFam" id="3.90.640.10:FF:000003">
    <property type="entry name" value="Molecular chaperone DnaK"/>
    <property type="match status" value="1"/>
</dbReference>
<dbReference type="HAMAP" id="MF_00332">
    <property type="entry name" value="DnaK"/>
    <property type="match status" value="1"/>
</dbReference>
<comment type="induction">
    <text evidence="8">By stress conditions e.g. heat shock.</text>
</comment>
<evidence type="ECO:0000256" key="3">
    <source>
        <dbReference type="ARBA" id="ARBA00022553"/>
    </source>
</evidence>
<evidence type="ECO:0000256" key="9">
    <source>
        <dbReference type="RuleBase" id="RU003322"/>
    </source>
</evidence>
<dbReference type="EMBL" id="LPUY01000008">
    <property type="protein sequence ID" value="KUP94897.1"/>
    <property type="molecule type" value="Genomic_DNA"/>
</dbReference>
<keyword evidence="7 8" id="KW-0143">Chaperone</keyword>
<keyword evidence="10" id="KW-0175">Coiled coil</keyword>
<dbReference type="NCBIfam" id="TIGR02350">
    <property type="entry name" value="prok_dnaK"/>
    <property type="match status" value="1"/>
</dbReference>
<dbReference type="InterPro" id="IPR013126">
    <property type="entry name" value="Hsp_70_fam"/>
</dbReference>
<keyword evidence="4 8" id="KW-0547">Nucleotide-binding</keyword>
<keyword evidence="5 8" id="KW-0067">ATP-binding</keyword>
<dbReference type="FunFam" id="3.30.420.40:FF:000004">
    <property type="entry name" value="Molecular chaperone DnaK"/>
    <property type="match status" value="1"/>
</dbReference>
<dbReference type="SUPFAM" id="SSF100934">
    <property type="entry name" value="Heat shock protein 70kD (HSP70), C-terminal subdomain"/>
    <property type="match status" value="1"/>
</dbReference>
<dbReference type="InterPro" id="IPR018181">
    <property type="entry name" value="Heat_shock_70_CS"/>
</dbReference>
<accession>A0A132C4G3</accession>
<evidence type="ECO:0000256" key="10">
    <source>
        <dbReference type="SAM" id="Coils"/>
    </source>
</evidence>
<evidence type="ECO:0000256" key="4">
    <source>
        <dbReference type="ARBA" id="ARBA00022741"/>
    </source>
</evidence>
<dbReference type="InterPro" id="IPR012725">
    <property type="entry name" value="Chaperone_DnaK"/>
</dbReference>
<dbReference type="NCBIfam" id="NF001413">
    <property type="entry name" value="PRK00290.1"/>
    <property type="match status" value="1"/>
</dbReference>
<dbReference type="AlphaFoldDB" id="A0A132C4G3"/>
<dbReference type="SUPFAM" id="SSF100920">
    <property type="entry name" value="Heat shock protein 70kD (HSP70), peptide-binding domain"/>
    <property type="match status" value="1"/>
</dbReference>
<evidence type="ECO:0000256" key="11">
    <source>
        <dbReference type="SAM" id="MobiDB-lite"/>
    </source>
</evidence>
<sequence length="641" mass="69076">MSKVIGIDLGTTNSCVAIMDGSQPRVIENAEGARTTPSIVAFTDEERLVGQPAKRQAVTNPDNTIFGVKRLIGRRFDDSDLAKDKKNLPFNVIDGGNGDAWVEAKSDKYSPSQISAFILGKMKETAESYLGEDVTQAVITVPAYFNDAQRQATKDAGKIAGLEVLRIINEPTAAALAYGLDKADTQTIAVYDLGGGTFDVTILEIDDGLFEVKSTNGDTFLGGEDFDMRIVNYLADEFKKSHGVDLTKDKMALQRLKEAAEKAKIELSSSSQTEINQPFISMDPSTGQPLHMVMKLTRAKLENLVGDLIKNSMKPCAAALKDAGLSASDIDEVVLVGGMTRMPKVIEEVTKFFGKEPHKGVNPDEVVAMGAAIQAGVLQGDVKDVVLLDVTPLSLGIETLGGVFTRLIDRNTTIPTKKSQVFSTAEDHQSAVTIRCFQGEREMAADNKMLGQFNLEDIPPAPRGMPQIEVTFDIDANGIVSVSAKDKGTGKEQKITIQASGGLSDEDIEKMVKDAEDNAEADKERRELIEARNQAESLIHSTEKSVEEHGDKVDPTTVEAIELAVAALKDDLESDKASAEKIKSGIQNVTEVAMRLGEAIYKAQAEEGDAEEPAAADDSAANGADDDIVDAEFEDLDDNKR</sequence>
<evidence type="ECO:0000256" key="1">
    <source>
        <dbReference type="ARBA" id="ARBA00007381"/>
    </source>
</evidence>
<comment type="similarity">
    <text evidence="1 8 9">Belongs to the heat shock protein 70 family.</text>
</comment>
<dbReference type="InterPro" id="IPR029047">
    <property type="entry name" value="HSP70_peptide-bd_sf"/>
</dbReference>
<dbReference type="GO" id="GO:0140662">
    <property type="term" value="F:ATP-dependent protein folding chaperone"/>
    <property type="evidence" value="ECO:0007669"/>
    <property type="project" value="InterPro"/>
</dbReference>
<dbReference type="Proteomes" id="UP000068382">
    <property type="component" value="Unassembled WGS sequence"/>
</dbReference>
<dbReference type="SUPFAM" id="SSF53067">
    <property type="entry name" value="Actin-like ATPase domain"/>
    <property type="match status" value="2"/>
</dbReference>
<feature type="compositionally biased region" description="Acidic residues" evidence="11">
    <location>
        <begin position="606"/>
        <end position="615"/>
    </location>
</feature>
<dbReference type="Gene3D" id="3.30.420.40">
    <property type="match status" value="2"/>
</dbReference>
<protein>
    <recommendedName>
        <fullName evidence="2 8">Chaperone protein DnaK</fullName>
    </recommendedName>
    <alternativeName>
        <fullName evidence="8">HSP70</fullName>
    </alternativeName>
    <alternativeName>
        <fullName evidence="8">Heat shock 70 kDa protein</fullName>
    </alternativeName>
    <alternativeName>
        <fullName evidence="8">Heat shock protein 70</fullName>
    </alternativeName>
</protein>